<evidence type="ECO:0000313" key="2">
    <source>
        <dbReference type="EMBL" id="MED6282761.1"/>
    </source>
</evidence>
<evidence type="ECO:0000313" key="3">
    <source>
        <dbReference type="Proteomes" id="UP001352852"/>
    </source>
</evidence>
<dbReference type="Proteomes" id="UP001352852">
    <property type="component" value="Unassembled WGS sequence"/>
</dbReference>
<proteinExistence type="predicted"/>
<keyword evidence="3" id="KW-1185">Reference proteome</keyword>
<evidence type="ECO:0000256" key="1">
    <source>
        <dbReference type="SAM" id="MobiDB-lite"/>
    </source>
</evidence>
<protein>
    <submittedName>
        <fullName evidence="2">Uncharacterized protein</fullName>
    </submittedName>
</protein>
<accession>A0ABU7E6U3</accession>
<sequence length="109" mass="12409">TEPLARNRSNKPARLDSPPPACHCRVRPVGRVEGKREGLSRLLYIAKRVRKQSVPQEFTCLPPDSCRGSRRLKTSQHQYSYTEFSNGVCFEFKQGKFNPKLNFVAASTK</sequence>
<feature type="region of interest" description="Disordered" evidence="1">
    <location>
        <begin position="1"/>
        <end position="20"/>
    </location>
</feature>
<gene>
    <name evidence="2" type="ORF">CHARACLAT_001658</name>
</gene>
<organism evidence="2 3">
    <name type="scientific">Characodon lateralis</name>
    <dbReference type="NCBI Taxonomy" id="208331"/>
    <lineage>
        <taxon>Eukaryota</taxon>
        <taxon>Metazoa</taxon>
        <taxon>Chordata</taxon>
        <taxon>Craniata</taxon>
        <taxon>Vertebrata</taxon>
        <taxon>Euteleostomi</taxon>
        <taxon>Actinopterygii</taxon>
        <taxon>Neopterygii</taxon>
        <taxon>Teleostei</taxon>
        <taxon>Neoteleostei</taxon>
        <taxon>Acanthomorphata</taxon>
        <taxon>Ovalentaria</taxon>
        <taxon>Atherinomorphae</taxon>
        <taxon>Cyprinodontiformes</taxon>
        <taxon>Goodeidae</taxon>
        <taxon>Characodon</taxon>
    </lineage>
</organism>
<dbReference type="EMBL" id="JAHUTJ010049246">
    <property type="protein sequence ID" value="MED6282761.1"/>
    <property type="molecule type" value="Genomic_DNA"/>
</dbReference>
<reference evidence="2 3" key="1">
    <citation type="submission" date="2021-06" db="EMBL/GenBank/DDBJ databases">
        <authorList>
            <person name="Palmer J.M."/>
        </authorList>
    </citation>
    <scope>NUCLEOTIDE SEQUENCE [LARGE SCALE GENOMIC DNA]</scope>
    <source>
        <strain evidence="2 3">CL_MEX2019</strain>
        <tissue evidence="2">Muscle</tissue>
    </source>
</reference>
<name>A0ABU7E6U3_9TELE</name>
<feature type="non-terminal residue" evidence="2">
    <location>
        <position position="1"/>
    </location>
</feature>
<comment type="caution">
    <text evidence="2">The sequence shown here is derived from an EMBL/GenBank/DDBJ whole genome shotgun (WGS) entry which is preliminary data.</text>
</comment>